<organism evidence="1 2">
    <name type="scientific">Modicella reniformis</name>
    <dbReference type="NCBI Taxonomy" id="1440133"/>
    <lineage>
        <taxon>Eukaryota</taxon>
        <taxon>Fungi</taxon>
        <taxon>Fungi incertae sedis</taxon>
        <taxon>Mucoromycota</taxon>
        <taxon>Mortierellomycotina</taxon>
        <taxon>Mortierellomycetes</taxon>
        <taxon>Mortierellales</taxon>
        <taxon>Mortierellaceae</taxon>
        <taxon>Modicella</taxon>
    </lineage>
</organism>
<keyword evidence="2" id="KW-1185">Reference proteome</keyword>
<reference evidence="1" key="1">
    <citation type="journal article" date="2020" name="Fungal Divers.">
        <title>Resolving the Mortierellaceae phylogeny through synthesis of multi-gene phylogenetics and phylogenomics.</title>
        <authorList>
            <person name="Vandepol N."/>
            <person name="Liber J."/>
            <person name="Desiro A."/>
            <person name="Na H."/>
            <person name="Kennedy M."/>
            <person name="Barry K."/>
            <person name="Grigoriev I.V."/>
            <person name="Miller A.N."/>
            <person name="O'Donnell K."/>
            <person name="Stajich J.E."/>
            <person name="Bonito G."/>
        </authorList>
    </citation>
    <scope>NUCLEOTIDE SEQUENCE</scope>
    <source>
        <strain evidence="1">MES-2147</strain>
    </source>
</reference>
<proteinExistence type="predicted"/>
<dbReference type="OrthoDB" id="2506647at2759"/>
<accession>A0A9P6SV50</accession>
<dbReference type="InterPro" id="IPR036610">
    <property type="entry name" value="PEBP-like_sf"/>
</dbReference>
<dbReference type="Gene3D" id="3.90.280.10">
    <property type="entry name" value="PEBP-like"/>
    <property type="match status" value="1"/>
</dbReference>
<protein>
    <submittedName>
        <fullName evidence="1">Uncharacterized protein</fullName>
    </submittedName>
</protein>
<dbReference type="SUPFAM" id="SSF49777">
    <property type="entry name" value="PEBP-like"/>
    <property type="match status" value="1"/>
</dbReference>
<dbReference type="PANTHER" id="PTHR11362">
    <property type="entry name" value="PHOSPHATIDYLETHANOLAMINE-BINDING PROTEIN"/>
    <property type="match status" value="1"/>
</dbReference>
<dbReference type="CDD" id="cd00866">
    <property type="entry name" value="PEBP_euk"/>
    <property type="match status" value="1"/>
</dbReference>
<dbReference type="GO" id="GO:0030414">
    <property type="term" value="F:peptidase inhibitor activity"/>
    <property type="evidence" value="ECO:0007669"/>
    <property type="project" value="TreeGrafter"/>
</dbReference>
<dbReference type="InterPro" id="IPR008914">
    <property type="entry name" value="PEBP"/>
</dbReference>
<name>A0A9P6SV50_9FUNG</name>
<evidence type="ECO:0000313" key="2">
    <source>
        <dbReference type="Proteomes" id="UP000749646"/>
    </source>
</evidence>
<dbReference type="GO" id="GO:0005543">
    <property type="term" value="F:phospholipid binding"/>
    <property type="evidence" value="ECO:0007669"/>
    <property type="project" value="TreeGrafter"/>
</dbReference>
<dbReference type="PANTHER" id="PTHR11362:SF148">
    <property type="entry name" value="CARBOXYPEPTIDASE Y INHIBITOR"/>
    <property type="match status" value="1"/>
</dbReference>
<dbReference type="AlphaFoldDB" id="A0A9P6SV50"/>
<gene>
    <name evidence="1" type="ORF">BGZ65_004951</name>
</gene>
<dbReference type="GO" id="GO:0046578">
    <property type="term" value="P:regulation of Ras protein signal transduction"/>
    <property type="evidence" value="ECO:0007669"/>
    <property type="project" value="TreeGrafter"/>
</dbReference>
<dbReference type="InterPro" id="IPR035810">
    <property type="entry name" value="PEBP_euk"/>
</dbReference>
<evidence type="ECO:0000313" key="1">
    <source>
        <dbReference type="EMBL" id="KAG0006706.1"/>
    </source>
</evidence>
<dbReference type="Proteomes" id="UP000749646">
    <property type="component" value="Unassembled WGS sequence"/>
</dbReference>
<dbReference type="GO" id="GO:0030162">
    <property type="term" value="P:regulation of proteolysis"/>
    <property type="evidence" value="ECO:0007669"/>
    <property type="project" value="TreeGrafter"/>
</dbReference>
<dbReference type="Pfam" id="PF01161">
    <property type="entry name" value="PBP"/>
    <property type="match status" value="1"/>
</dbReference>
<sequence length="187" mass="20699">MAAETVFDKDGIIPDVVDSFQSMTMLSVSYSTQDVMIGNTMTVEETQQVPKVSFMADSPMDKFTLIMTDPDAPSRNDPKMREFRLWIVTNIPGVNDNPEDLLTKDLNKGTVVTEYMGPAPPAGSGPHRYVFLLYKQPGPDNQLTPDALATLATPLGPDRRGFQSRSFARKAGLELVGVNYFFAETRE</sequence>
<dbReference type="EMBL" id="JAAAHW010000071">
    <property type="protein sequence ID" value="KAG0006706.1"/>
    <property type="molecule type" value="Genomic_DNA"/>
</dbReference>
<comment type="caution">
    <text evidence="1">The sequence shown here is derived from an EMBL/GenBank/DDBJ whole genome shotgun (WGS) entry which is preliminary data.</text>
</comment>